<sequence length="164" mass="18211">MSAASSSSTDHSYNPVLPILPITTPSRRWHALTTRTSCPTLPFYYGVLATQIYCRPTCTARLARRANVCYFASAQAAESAGYRACKRCRPDDELFFGEAEEVVMKAMAVIGKRQGEEKRGLVQMAAEVGVTKSYLCRVFKKTMGMTVGEYIREFEKGEKGSVIE</sequence>
<evidence type="ECO:0000256" key="5">
    <source>
        <dbReference type="ARBA" id="ARBA00023163"/>
    </source>
</evidence>
<organism evidence="7 8">
    <name type="scientific">Aureobasidium melanogenum</name>
    <name type="common">Aureobasidium pullulans var. melanogenum</name>
    <dbReference type="NCBI Taxonomy" id="46634"/>
    <lineage>
        <taxon>Eukaryota</taxon>
        <taxon>Fungi</taxon>
        <taxon>Dikarya</taxon>
        <taxon>Ascomycota</taxon>
        <taxon>Pezizomycotina</taxon>
        <taxon>Dothideomycetes</taxon>
        <taxon>Dothideomycetidae</taxon>
        <taxon>Dothideales</taxon>
        <taxon>Saccotheciaceae</taxon>
        <taxon>Aureobasidium</taxon>
    </lineage>
</organism>
<dbReference type="InterPro" id="IPR004026">
    <property type="entry name" value="Ada_DNA_repair_Zn-bd"/>
</dbReference>
<gene>
    <name evidence="7" type="ORF">KCV03_g4277</name>
</gene>
<feature type="non-terminal residue" evidence="7">
    <location>
        <position position="164"/>
    </location>
</feature>
<dbReference type="InterPro" id="IPR018060">
    <property type="entry name" value="HTH_AraC"/>
</dbReference>
<keyword evidence="4" id="KW-0010">Activator</keyword>
<dbReference type="InterPro" id="IPR009057">
    <property type="entry name" value="Homeodomain-like_sf"/>
</dbReference>
<keyword evidence="3" id="KW-0805">Transcription regulation</keyword>
<dbReference type="Pfam" id="PF02805">
    <property type="entry name" value="Ada_Zn_binding"/>
    <property type="match status" value="1"/>
</dbReference>
<dbReference type="GO" id="GO:0008270">
    <property type="term" value="F:zinc ion binding"/>
    <property type="evidence" value="ECO:0007669"/>
    <property type="project" value="InterPro"/>
</dbReference>
<dbReference type="EMBL" id="JAHFYH010000025">
    <property type="protein sequence ID" value="KAH0223463.1"/>
    <property type="molecule type" value="Genomic_DNA"/>
</dbReference>
<dbReference type="Gene3D" id="1.10.10.60">
    <property type="entry name" value="Homeodomain-like"/>
    <property type="match status" value="1"/>
</dbReference>
<dbReference type="Pfam" id="PF00165">
    <property type="entry name" value="HTH_AraC"/>
    <property type="match status" value="1"/>
</dbReference>
<dbReference type="GO" id="GO:0008168">
    <property type="term" value="F:methyltransferase activity"/>
    <property type="evidence" value="ECO:0007669"/>
    <property type="project" value="UniProtKB-KW"/>
</dbReference>
<dbReference type="SUPFAM" id="SSF57884">
    <property type="entry name" value="Ada DNA repair protein, N-terminal domain (N-Ada 10)"/>
    <property type="match status" value="1"/>
</dbReference>
<reference evidence="7" key="2">
    <citation type="submission" date="2021-08" db="EMBL/GenBank/DDBJ databases">
        <authorList>
            <person name="Gostincar C."/>
            <person name="Sun X."/>
            <person name="Song Z."/>
            <person name="Gunde-Cimerman N."/>
        </authorList>
    </citation>
    <scope>NUCLEOTIDE SEQUENCE</scope>
    <source>
        <strain evidence="7">EXF-8016</strain>
    </source>
</reference>
<dbReference type="AlphaFoldDB" id="A0A9P8GKL5"/>
<evidence type="ECO:0000256" key="2">
    <source>
        <dbReference type="ARBA" id="ARBA00022603"/>
    </source>
</evidence>
<evidence type="ECO:0000256" key="1">
    <source>
        <dbReference type="ARBA" id="ARBA00001947"/>
    </source>
</evidence>
<dbReference type="Proteomes" id="UP000767238">
    <property type="component" value="Unassembled WGS sequence"/>
</dbReference>
<dbReference type="PROSITE" id="PS01124">
    <property type="entry name" value="HTH_ARAC_FAMILY_2"/>
    <property type="match status" value="1"/>
</dbReference>
<dbReference type="GO" id="GO:0006281">
    <property type="term" value="P:DNA repair"/>
    <property type="evidence" value="ECO:0007669"/>
    <property type="project" value="InterPro"/>
</dbReference>
<evidence type="ECO:0000259" key="6">
    <source>
        <dbReference type="PROSITE" id="PS01124"/>
    </source>
</evidence>
<dbReference type="GO" id="GO:0032259">
    <property type="term" value="P:methylation"/>
    <property type="evidence" value="ECO:0007669"/>
    <property type="project" value="UniProtKB-KW"/>
</dbReference>
<dbReference type="GO" id="GO:0043565">
    <property type="term" value="F:sequence-specific DNA binding"/>
    <property type="evidence" value="ECO:0007669"/>
    <property type="project" value="InterPro"/>
</dbReference>
<accession>A0A9P8GKL5</accession>
<keyword evidence="5" id="KW-0804">Transcription</keyword>
<comment type="cofactor">
    <cofactor evidence="1">
        <name>Zn(2+)</name>
        <dbReference type="ChEBI" id="CHEBI:29105"/>
    </cofactor>
</comment>
<evidence type="ECO:0000256" key="3">
    <source>
        <dbReference type="ARBA" id="ARBA00023015"/>
    </source>
</evidence>
<dbReference type="InterPro" id="IPR035451">
    <property type="entry name" value="Ada-like_dom_sf"/>
</dbReference>
<comment type="caution">
    <text evidence="7">The sequence shown here is derived from an EMBL/GenBank/DDBJ whole genome shotgun (WGS) entry which is preliminary data.</text>
</comment>
<keyword evidence="2" id="KW-0489">Methyltransferase</keyword>
<dbReference type="Gene3D" id="3.40.10.10">
    <property type="entry name" value="DNA Methylphosphotriester Repair Domain"/>
    <property type="match status" value="1"/>
</dbReference>
<proteinExistence type="predicted"/>
<dbReference type="OrthoDB" id="2447880at2759"/>
<dbReference type="GO" id="GO:0003700">
    <property type="term" value="F:DNA-binding transcription factor activity"/>
    <property type="evidence" value="ECO:0007669"/>
    <property type="project" value="InterPro"/>
</dbReference>
<keyword evidence="2" id="KW-0808">Transferase</keyword>
<evidence type="ECO:0000313" key="7">
    <source>
        <dbReference type="EMBL" id="KAH0223463.1"/>
    </source>
</evidence>
<dbReference type="SUPFAM" id="SSF46689">
    <property type="entry name" value="Homeodomain-like"/>
    <property type="match status" value="1"/>
</dbReference>
<reference evidence="7" key="1">
    <citation type="journal article" date="2021" name="J Fungi (Basel)">
        <title>Virulence traits and population genomics of the black yeast Aureobasidium melanogenum.</title>
        <authorList>
            <person name="Cernosa A."/>
            <person name="Sun X."/>
            <person name="Gostincar C."/>
            <person name="Fang C."/>
            <person name="Gunde-Cimerman N."/>
            <person name="Song Z."/>
        </authorList>
    </citation>
    <scope>NUCLEOTIDE SEQUENCE</scope>
    <source>
        <strain evidence="7">EXF-8016</strain>
    </source>
</reference>
<protein>
    <recommendedName>
        <fullName evidence="6">HTH araC/xylS-type domain-containing protein</fullName>
    </recommendedName>
</protein>
<name>A0A9P8GKL5_AURME</name>
<evidence type="ECO:0000313" key="8">
    <source>
        <dbReference type="Proteomes" id="UP000767238"/>
    </source>
</evidence>
<feature type="domain" description="HTH araC/xylS-type" evidence="6">
    <location>
        <begin position="104"/>
        <end position="164"/>
    </location>
</feature>
<evidence type="ECO:0000256" key="4">
    <source>
        <dbReference type="ARBA" id="ARBA00023159"/>
    </source>
</evidence>